<dbReference type="Proteomes" id="UP000276055">
    <property type="component" value="Unassembled WGS sequence"/>
</dbReference>
<dbReference type="EMBL" id="RBIR01000001">
    <property type="protein sequence ID" value="RKR30213.1"/>
    <property type="molecule type" value="Genomic_DNA"/>
</dbReference>
<feature type="region of interest" description="Disordered" evidence="1">
    <location>
        <begin position="67"/>
        <end position="86"/>
    </location>
</feature>
<evidence type="ECO:0000313" key="3">
    <source>
        <dbReference type="Proteomes" id="UP000276055"/>
    </source>
</evidence>
<protein>
    <submittedName>
        <fullName evidence="2">Uncharacterized protein</fullName>
    </submittedName>
</protein>
<gene>
    <name evidence="2" type="ORF">C8D78_0535</name>
</gene>
<proteinExistence type="predicted"/>
<name>A0A495FLV4_9MICC</name>
<accession>A0A495FLV4</accession>
<reference evidence="2 3" key="1">
    <citation type="submission" date="2018-10" db="EMBL/GenBank/DDBJ databases">
        <title>Genomic Encyclopedia of Type Strains, Phase IV (KMG-IV): sequencing the most valuable type-strain genomes for metagenomic binning, comparative biology and taxonomic classification.</title>
        <authorList>
            <person name="Goeker M."/>
        </authorList>
    </citation>
    <scope>NUCLEOTIDE SEQUENCE [LARGE SCALE GENOMIC DNA]</scope>
    <source>
        <strain evidence="2 3">DSM 25586</strain>
    </source>
</reference>
<comment type="caution">
    <text evidence="2">The sequence shown here is derived from an EMBL/GenBank/DDBJ whole genome shotgun (WGS) entry which is preliminary data.</text>
</comment>
<organism evidence="2 3">
    <name type="scientific">Arthrobacter oryzae</name>
    <dbReference type="NCBI Taxonomy" id="409290"/>
    <lineage>
        <taxon>Bacteria</taxon>
        <taxon>Bacillati</taxon>
        <taxon>Actinomycetota</taxon>
        <taxon>Actinomycetes</taxon>
        <taxon>Micrococcales</taxon>
        <taxon>Micrococcaceae</taxon>
        <taxon>Arthrobacter</taxon>
    </lineage>
</organism>
<sequence length="86" mass="9151">MLPSSFARIGVLVISAGMGNGREHQLQLLPVGKARRVVLNRVPVGRLRSLSLGATAGVIEIAKPKSRKARSSLAASVTPKRQEIPE</sequence>
<dbReference type="AlphaFoldDB" id="A0A495FLV4"/>
<evidence type="ECO:0000256" key="1">
    <source>
        <dbReference type="SAM" id="MobiDB-lite"/>
    </source>
</evidence>
<evidence type="ECO:0000313" key="2">
    <source>
        <dbReference type="EMBL" id="RKR30213.1"/>
    </source>
</evidence>